<comment type="caution">
    <text evidence="7">The sequence shown here is derived from an EMBL/GenBank/DDBJ whole genome shotgun (WGS) entry which is preliminary data.</text>
</comment>
<feature type="transmembrane region" description="Helical" evidence="5">
    <location>
        <begin position="417"/>
        <end position="438"/>
    </location>
</feature>
<dbReference type="OrthoDB" id="655540at2759"/>
<dbReference type="GO" id="GO:0005774">
    <property type="term" value="C:vacuolar membrane"/>
    <property type="evidence" value="ECO:0007669"/>
    <property type="project" value="TreeGrafter"/>
</dbReference>
<keyword evidence="8" id="KW-1185">Reference proteome</keyword>
<feature type="transmembrane region" description="Helical" evidence="5">
    <location>
        <begin position="16"/>
        <end position="36"/>
    </location>
</feature>
<dbReference type="GO" id="GO:0015179">
    <property type="term" value="F:L-amino acid transmembrane transporter activity"/>
    <property type="evidence" value="ECO:0007669"/>
    <property type="project" value="TreeGrafter"/>
</dbReference>
<keyword evidence="2 5" id="KW-0812">Transmembrane</keyword>
<dbReference type="EMBL" id="JNBR01000102">
    <property type="protein sequence ID" value="OQR97551.1"/>
    <property type="molecule type" value="Genomic_DNA"/>
</dbReference>
<comment type="subcellular location">
    <subcellularLocation>
        <location evidence="1">Membrane</location>
        <topology evidence="1">Multi-pass membrane protein</topology>
    </subcellularLocation>
</comment>
<accession>A0A1V9ZI24</accession>
<dbReference type="InterPro" id="IPR013057">
    <property type="entry name" value="AA_transpt_TM"/>
</dbReference>
<feature type="transmembrane region" description="Helical" evidence="5">
    <location>
        <begin position="89"/>
        <end position="112"/>
    </location>
</feature>
<keyword evidence="3 5" id="KW-1133">Transmembrane helix</keyword>
<feature type="transmembrane region" description="Helical" evidence="5">
    <location>
        <begin position="124"/>
        <end position="147"/>
    </location>
</feature>
<evidence type="ECO:0000256" key="5">
    <source>
        <dbReference type="SAM" id="Phobius"/>
    </source>
</evidence>
<keyword evidence="4 5" id="KW-0472">Membrane</keyword>
<feature type="transmembrane region" description="Helical" evidence="5">
    <location>
        <begin position="229"/>
        <end position="251"/>
    </location>
</feature>
<evidence type="ECO:0000256" key="2">
    <source>
        <dbReference type="ARBA" id="ARBA00022692"/>
    </source>
</evidence>
<dbReference type="AlphaFoldDB" id="A0A1V9ZI24"/>
<evidence type="ECO:0000256" key="3">
    <source>
        <dbReference type="ARBA" id="ARBA00022989"/>
    </source>
</evidence>
<feature type="transmembrane region" description="Helical" evidence="5">
    <location>
        <begin position="385"/>
        <end position="405"/>
    </location>
</feature>
<evidence type="ECO:0000256" key="4">
    <source>
        <dbReference type="ARBA" id="ARBA00023136"/>
    </source>
</evidence>
<feature type="transmembrane region" description="Helical" evidence="5">
    <location>
        <begin position="153"/>
        <end position="179"/>
    </location>
</feature>
<feature type="transmembrane region" description="Helical" evidence="5">
    <location>
        <begin position="191"/>
        <end position="209"/>
    </location>
</feature>
<sequence>MALIEWYGLDRYDTGVIVQLVCCLCGIGSLSMPHIFAQSGAALSGVTFFFNFLFNTYATVALCQCLLHVKDDPSVQTYVDLGRYLYGTTGAVLVQATQLASCFLLPIAFLVLGGSTLLPTIFEGAIDISSTLWIVIMSLVLLPIIYIRVLHEAYPVLVLGALGTIVADVIATADAYLIASPDIFEATAAPGFADVLNTFGAFALAYGAATIVPQMQNHHPRPESMPSTMVYGMLLISAFYVALGAVGYAHFGCAAPSNLLIAMSTKTPRRRISFCFMQVHITIALAIFMNPFFVYFERKWDPWFATVGANGSDDTSSDGVVKQEAGFVELSTPKEDATTDDVDEGTAHAAHVAFVRRIVFRTGLVGVQCFLAMLTQSSFSDIADLIGASVMNFCSVILPLVFYYHMFHKEMGRLHKMVCVAVIVVTSLLGLYSTYHALANIVSNSSTYKLFTAAPAVYDPKTFPYCPAGFESRKADWIHSLGK</sequence>
<name>A0A1V9ZI24_ACHHY</name>
<organism evidence="7 8">
    <name type="scientific">Achlya hypogyna</name>
    <name type="common">Oomycete</name>
    <name type="synonym">Protoachlya hypogyna</name>
    <dbReference type="NCBI Taxonomy" id="1202772"/>
    <lineage>
        <taxon>Eukaryota</taxon>
        <taxon>Sar</taxon>
        <taxon>Stramenopiles</taxon>
        <taxon>Oomycota</taxon>
        <taxon>Saprolegniomycetes</taxon>
        <taxon>Saprolegniales</taxon>
        <taxon>Achlyaceae</taxon>
        <taxon>Achlya</taxon>
    </lineage>
</organism>
<proteinExistence type="predicted"/>
<evidence type="ECO:0000313" key="7">
    <source>
        <dbReference type="EMBL" id="OQR97551.1"/>
    </source>
</evidence>
<feature type="transmembrane region" description="Helical" evidence="5">
    <location>
        <begin position="272"/>
        <end position="296"/>
    </location>
</feature>
<dbReference type="Proteomes" id="UP000243579">
    <property type="component" value="Unassembled WGS sequence"/>
</dbReference>
<reference evidence="7 8" key="1">
    <citation type="journal article" date="2014" name="Genome Biol. Evol.">
        <title>The secreted proteins of Achlya hypogyna and Thraustotheca clavata identify the ancestral oomycete secretome and reveal gene acquisitions by horizontal gene transfer.</title>
        <authorList>
            <person name="Misner I."/>
            <person name="Blouin N."/>
            <person name="Leonard G."/>
            <person name="Richards T.A."/>
            <person name="Lane C.E."/>
        </authorList>
    </citation>
    <scope>NUCLEOTIDE SEQUENCE [LARGE SCALE GENOMIC DNA]</scope>
    <source>
        <strain evidence="7 8">ATCC 48635</strain>
    </source>
</reference>
<dbReference type="STRING" id="1202772.A0A1V9ZI24"/>
<gene>
    <name evidence="7" type="ORF">ACHHYP_10735</name>
</gene>
<feature type="domain" description="Amino acid transporter transmembrane" evidence="6">
    <location>
        <begin position="17"/>
        <end position="437"/>
    </location>
</feature>
<evidence type="ECO:0000259" key="6">
    <source>
        <dbReference type="Pfam" id="PF01490"/>
    </source>
</evidence>
<feature type="transmembrane region" description="Helical" evidence="5">
    <location>
        <begin position="48"/>
        <end position="69"/>
    </location>
</feature>
<dbReference type="PANTHER" id="PTHR22950:SF349">
    <property type="entry name" value="AMINO ACID TRANSPORTER TRANSMEMBRANE DOMAIN-CONTAINING PROTEIN"/>
    <property type="match status" value="1"/>
</dbReference>
<dbReference type="Pfam" id="PF01490">
    <property type="entry name" value="Aa_trans"/>
    <property type="match status" value="1"/>
</dbReference>
<evidence type="ECO:0000313" key="8">
    <source>
        <dbReference type="Proteomes" id="UP000243579"/>
    </source>
</evidence>
<evidence type="ECO:0000256" key="1">
    <source>
        <dbReference type="ARBA" id="ARBA00004141"/>
    </source>
</evidence>
<dbReference type="PANTHER" id="PTHR22950">
    <property type="entry name" value="AMINO ACID TRANSPORTER"/>
    <property type="match status" value="1"/>
</dbReference>
<protein>
    <submittedName>
        <fullName evidence="7">Amino Acid/Auxin Permease (AAAP) Family</fullName>
    </submittedName>
</protein>